<keyword evidence="6" id="KW-0067">ATP-binding</keyword>
<evidence type="ECO:0000313" key="13">
    <source>
        <dbReference type="Proteomes" id="UP000494165"/>
    </source>
</evidence>
<keyword evidence="7 10" id="KW-1133">Transmembrane helix</keyword>
<comment type="subcellular location">
    <subcellularLocation>
        <location evidence="1">Membrane</location>
        <topology evidence="1">Multi-pass membrane protein</topology>
    </subcellularLocation>
</comment>
<dbReference type="SMART" id="SM00382">
    <property type="entry name" value="AAA"/>
    <property type="match status" value="1"/>
</dbReference>
<comment type="similarity">
    <text evidence="2">Belongs to the ABC transporter superfamily. ABCG family. Eye pigment precursor importer (TC 3.A.1.204) subfamily.</text>
</comment>
<evidence type="ECO:0000256" key="5">
    <source>
        <dbReference type="ARBA" id="ARBA00022741"/>
    </source>
</evidence>
<comment type="caution">
    <text evidence="12">The sequence shown here is derived from an EMBL/GenBank/DDBJ whole genome shotgun (WGS) entry which is preliminary data.</text>
</comment>
<dbReference type="PANTHER" id="PTHR48041">
    <property type="entry name" value="ABC TRANSPORTER G FAMILY MEMBER 28"/>
    <property type="match status" value="1"/>
</dbReference>
<dbReference type="CDD" id="cd03213">
    <property type="entry name" value="ABCG_EPDR"/>
    <property type="match status" value="1"/>
</dbReference>
<dbReference type="GO" id="GO:0140359">
    <property type="term" value="F:ABC-type transporter activity"/>
    <property type="evidence" value="ECO:0007669"/>
    <property type="project" value="InterPro"/>
</dbReference>
<feature type="transmembrane region" description="Helical" evidence="10">
    <location>
        <begin position="450"/>
        <end position="470"/>
    </location>
</feature>
<evidence type="ECO:0000256" key="6">
    <source>
        <dbReference type="ARBA" id="ARBA00022840"/>
    </source>
</evidence>
<dbReference type="EMBL" id="CADEPI010000126">
    <property type="protein sequence ID" value="CAB3376238.1"/>
    <property type="molecule type" value="Genomic_DNA"/>
</dbReference>
<dbReference type="InterPro" id="IPR003593">
    <property type="entry name" value="AAA+_ATPase"/>
</dbReference>
<sequence>MYDESLQLMNGRPKRPPPLDVLPARPTTLDLDRVDGAEASTRSSSSSSLARTIDLGFTELSYSVKSGIKRESKAILKGVSGLFPAGELSAIMGASGAGKSSLMNVLAGYTTDGVTGSITVNGAVRDTAVFRRHSCYIMQQDELQPLLTVGESMHVAAELKLGQTLSRQMKQDWVNEILDALGLSDSKDTLARDLSGGQRKRMAIAQELVNNPPVMFFDEPTTGLDSSSSKQCMSLLKSLARGGRTIVISIHQPSALIFETLDQLYVMAEGRCLFRGDPRQLLPFLNHAAQLVCPQYHNPADYILEISMGDFGAYNDKLVEAIQNGKCEKWKKEIYAPTPTIFKSNFSNGLTTPVRAPLLPTGPLAKMIGKLSNGGPMSVEHNASPCTGSFSASPWTQFYILTRRNFYRLKRDKFLMNMRLSMHLLVGLMIGGLYYNIGNEASNVLDNFGLIFYSVVFLMFTSLLSMIVTFPLEMPIVAREHFNRWYSLKCYYLAVTLADIPIQVTCSLGYSTLVYFLSAQPYEAMRFFMFSGMGLLVSFVAQSMGQMVGAGLSVENGVFFGPLTNLPCTIFSGFFIHMKDAPKAMHWLFHTSYLKYGLEGMMLAVYGYERKKMACEADYCHFRMPSKFLEALGMDGGYYWLDAGVLLALLVLMRLATYFVLKWRLKHARNFS</sequence>
<dbReference type="Gene3D" id="3.40.50.300">
    <property type="entry name" value="P-loop containing nucleotide triphosphate hydrolases"/>
    <property type="match status" value="1"/>
</dbReference>
<dbReference type="Pfam" id="PF01061">
    <property type="entry name" value="ABC2_membrane"/>
    <property type="match status" value="1"/>
</dbReference>
<evidence type="ECO:0000256" key="8">
    <source>
        <dbReference type="ARBA" id="ARBA00023136"/>
    </source>
</evidence>
<evidence type="ECO:0000313" key="12">
    <source>
        <dbReference type="EMBL" id="CAB3376238.1"/>
    </source>
</evidence>
<reference evidence="12 13" key="1">
    <citation type="submission" date="2020-04" db="EMBL/GenBank/DDBJ databases">
        <authorList>
            <person name="Alioto T."/>
            <person name="Alioto T."/>
            <person name="Gomez Garrido J."/>
        </authorList>
    </citation>
    <scope>NUCLEOTIDE SEQUENCE [LARGE SCALE GENOMIC DNA]</scope>
</reference>
<evidence type="ECO:0000256" key="3">
    <source>
        <dbReference type="ARBA" id="ARBA00022448"/>
    </source>
</evidence>
<dbReference type="FunFam" id="3.40.50.300:FF:001077">
    <property type="entry name" value="Uncharacterized protein, isoform A"/>
    <property type="match status" value="1"/>
</dbReference>
<dbReference type="SUPFAM" id="SSF52540">
    <property type="entry name" value="P-loop containing nucleoside triphosphate hydrolases"/>
    <property type="match status" value="1"/>
</dbReference>
<feature type="domain" description="ABC transporter" evidence="11">
    <location>
        <begin position="50"/>
        <end position="294"/>
    </location>
</feature>
<feature type="region of interest" description="Disordered" evidence="9">
    <location>
        <begin position="1"/>
        <end position="25"/>
    </location>
</feature>
<gene>
    <name evidence="12" type="ORF">CLODIP_2_CD04889</name>
</gene>
<keyword evidence="4 10" id="KW-0812">Transmembrane</keyword>
<dbReference type="AlphaFoldDB" id="A0A8S1D734"/>
<dbReference type="PROSITE" id="PS50893">
    <property type="entry name" value="ABC_TRANSPORTER_2"/>
    <property type="match status" value="1"/>
</dbReference>
<dbReference type="InterPro" id="IPR027417">
    <property type="entry name" value="P-loop_NTPase"/>
</dbReference>
<evidence type="ECO:0000256" key="1">
    <source>
        <dbReference type="ARBA" id="ARBA00004141"/>
    </source>
</evidence>
<proteinExistence type="inferred from homology"/>
<evidence type="ECO:0000256" key="4">
    <source>
        <dbReference type="ARBA" id="ARBA00022692"/>
    </source>
</evidence>
<keyword evidence="8 10" id="KW-0472">Membrane</keyword>
<feature type="transmembrane region" description="Helical" evidence="10">
    <location>
        <begin position="638"/>
        <end position="661"/>
    </location>
</feature>
<evidence type="ECO:0000256" key="7">
    <source>
        <dbReference type="ARBA" id="ARBA00022989"/>
    </source>
</evidence>
<feature type="transmembrane region" description="Helical" evidence="10">
    <location>
        <begin position="491"/>
        <end position="518"/>
    </location>
</feature>
<keyword evidence="5" id="KW-0547">Nucleotide-binding</keyword>
<dbReference type="GO" id="GO:0005524">
    <property type="term" value="F:ATP binding"/>
    <property type="evidence" value="ECO:0007669"/>
    <property type="project" value="UniProtKB-KW"/>
</dbReference>
<organism evidence="12 13">
    <name type="scientific">Cloeon dipterum</name>
    <dbReference type="NCBI Taxonomy" id="197152"/>
    <lineage>
        <taxon>Eukaryota</taxon>
        <taxon>Metazoa</taxon>
        <taxon>Ecdysozoa</taxon>
        <taxon>Arthropoda</taxon>
        <taxon>Hexapoda</taxon>
        <taxon>Insecta</taxon>
        <taxon>Pterygota</taxon>
        <taxon>Palaeoptera</taxon>
        <taxon>Ephemeroptera</taxon>
        <taxon>Pisciforma</taxon>
        <taxon>Baetidae</taxon>
        <taxon>Cloeon</taxon>
    </lineage>
</organism>
<dbReference type="Pfam" id="PF00005">
    <property type="entry name" value="ABC_tran"/>
    <property type="match status" value="1"/>
</dbReference>
<dbReference type="PANTHER" id="PTHR48041:SF78">
    <property type="entry name" value="ABC TRANSPORTER EXPRESSED IN TRACHEA, ISOFORM A"/>
    <property type="match status" value="1"/>
</dbReference>
<evidence type="ECO:0000256" key="10">
    <source>
        <dbReference type="SAM" id="Phobius"/>
    </source>
</evidence>
<feature type="transmembrane region" description="Helical" evidence="10">
    <location>
        <begin position="524"/>
        <end position="545"/>
    </location>
</feature>
<evidence type="ECO:0000256" key="2">
    <source>
        <dbReference type="ARBA" id="ARBA00005814"/>
    </source>
</evidence>
<dbReference type="InterPro" id="IPR013525">
    <property type="entry name" value="ABC2_TM"/>
</dbReference>
<dbReference type="InterPro" id="IPR017871">
    <property type="entry name" value="ABC_transporter-like_CS"/>
</dbReference>
<keyword evidence="3" id="KW-0813">Transport</keyword>
<feature type="transmembrane region" description="Helical" evidence="10">
    <location>
        <begin position="420"/>
        <end position="438"/>
    </location>
</feature>
<accession>A0A8S1D734</accession>
<keyword evidence="13" id="KW-1185">Reference proteome</keyword>
<evidence type="ECO:0000256" key="9">
    <source>
        <dbReference type="SAM" id="MobiDB-lite"/>
    </source>
</evidence>
<name>A0A8S1D734_9INSE</name>
<dbReference type="InterPro" id="IPR050352">
    <property type="entry name" value="ABCG_transporters"/>
</dbReference>
<dbReference type="InterPro" id="IPR003439">
    <property type="entry name" value="ABC_transporter-like_ATP-bd"/>
</dbReference>
<protein>
    <recommendedName>
        <fullName evidence="11">ABC transporter domain-containing protein</fullName>
    </recommendedName>
</protein>
<dbReference type="Proteomes" id="UP000494165">
    <property type="component" value="Unassembled WGS sequence"/>
</dbReference>
<dbReference type="OrthoDB" id="66620at2759"/>
<evidence type="ECO:0000259" key="11">
    <source>
        <dbReference type="PROSITE" id="PS50893"/>
    </source>
</evidence>
<dbReference type="GO" id="GO:0005886">
    <property type="term" value="C:plasma membrane"/>
    <property type="evidence" value="ECO:0007669"/>
    <property type="project" value="TreeGrafter"/>
</dbReference>
<dbReference type="PROSITE" id="PS00211">
    <property type="entry name" value="ABC_TRANSPORTER_1"/>
    <property type="match status" value="1"/>
</dbReference>
<dbReference type="GO" id="GO:0016887">
    <property type="term" value="F:ATP hydrolysis activity"/>
    <property type="evidence" value="ECO:0007669"/>
    <property type="project" value="InterPro"/>
</dbReference>